<dbReference type="Proteomes" id="UP001060504">
    <property type="component" value="Unassembled WGS sequence"/>
</dbReference>
<reference evidence="3 4" key="1">
    <citation type="submission" date="2021-08" db="EMBL/GenBank/DDBJ databases">
        <title>Draft genome sequence of Mycolicibacterium sp. NGTWS1702 strain.</title>
        <authorList>
            <person name="Matsumoto M."/>
            <person name="Tang B.C.C."/>
            <person name="Machida Y."/>
            <person name="Matoyama H."/>
            <person name="Kishihara T."/>
            <person name="Sato S."/>
            <person name="Kondo I."/>
            <person name="Sano M."/>
            <person name="Kato G."/>
        </authorList>
    </citation>
    <scope>NUCLEOTIDE SEQUENCE [LARGE SCALE GENOMIC DNA]</scope>
    <source>
        <strain evidence="3 4">NGTWSNA01</strain>
    </source>
</reference>
<evidence type="ECO:0000256" key="1">
    <source>
        <dbReference type="SAM" id="Phobius"/>
    </source>
</evidence>
<dbReference type="Pfam" id="PF02254">
    <property type="entry name" value="TrkA_N"/>
    <property type="match status" value="2"/>
</dbReference>
<keyword evidence="1" id="KW-0812">Transmembrane</keyword>
<feature type="domain" description="RCK C-terminal" evidence="2">
    <location>
        <begin position="503"/>
        <end position="547"/>
    </location>
</feature>
<keyword evidence="4" id="KW-1185">Reference proteome</keyword>
<dbReference type="Pfam" id="PF02080">
    <property type="entry name" value="TrkA_C"/>
    <property type="match status" value="1"/>
</dbReference>
<proteinExistence type="predicted"/>
<dbReference type="SUPFAM" id="SSF51735">
    <property type="entry name" value="NAD(P)-binding Rossmann-fold domains"/>
    <property type="match status" value="2"/>
</dbReference>
<dbReference type="EMBL" id="BPRH01000348">
    <property type="protein sequence ID" value="GJF09211.1"/>
    <property type="molecule type" value="Genomic_DNA"/>
</dbReference>
<dbReference type="PANTHER" id="PTHR43833">
    <property type="entry name" value="POTASSIUM CHANNEL PROTEIN 2-RELATED-RELATED"/>
    <property type="match status" value="1"/>
</dbReference>
<protein>
    <recommendedName>
        <fullName evidence="2">RCK C-terminal domain-containing protein</fullName>
    </recommendedName>
</protein>
<name>A0ABQ4V4V2_9MYCO</name>
<feature type="transmembrane region" description="Helical" evidence="1">
    <location>
        <begin position="44"/>
        <end position="63"/>
    </location>
</feature>
<dbReference type="SUPFAM" id="SSF116726">
    <property type="entry name" value="TrkA C-terminal domain-like"/>
    <property type="match status" value="1"/>
</dbReference>
<gene>
    <name evidence="3" type="ORF">NGTWS1702_03090</name>
</gene>
<dbReference type="InterPro" id="IPR006037">
    <property type="entry name" value="RCK_C"/>
</dbReference>
<feature type="transmembrane region" description="Helical" evidence="1">
    <location>
        <begin position="75"/>
        <end position="94"/>
    </location>
</feature>
<feature type="transmembrane region" description="Helical" evidence="1">
    <location>
        <begin position="106"/>
        <end position="134"/>
    </location>
</feature>
<comment type="caution">
    <text evidence="3">The sequence shown here is derived from an EMBL/GenBank/DDBJ whole genome shotgun (WGS) entry which is preliminary data.</text>
</comment>
<evidence type="ECO:0000313" key="4">
    <source>
        <dbReference type="Proteomes" id="UP001060504"/>
    </source>
</evidence>
<evidence type="ECO:0000313" key="3">
    <source>
        <dbReference type="EMBL" id="GJF09211.1"/>
    </source>
</evidence>
<keyword evidence="1" id="KW-0472">Membrane</keyword>
<dbReference type="PROSITE" id="PS51202">
    <property type="entry name" value="RCK_C"/>
    <property type="match status" value="1"/>
</dbReference>
<dbReference type="SUPFAM" id="SSF81324">
    <property type="entry name" value="Voltage-gated potassium channels"/>
    <property type="match status" value="1"/>
</dbReference>
<accession>A0ABQ4V4V2</accession>
<dbReference type="InterPro" id="IPR036721">
    <property type="entry name" value="RCK_C_sf"/>
</dbReference>
<evidence type="ECO:0000259" key="2">
    <source>
        <dbReference type="PROSITE" id="PS51202"/>
    </source>
</evidence>
<organism evidence="3 4">
    <name type="scientific">Mycolicibacterium cyprinidarum</name>
    <dbReference type="NCBI Taxonomy" id="2860311"/>
    <lineage>
        <taxon>Bacteria</taxon>
        <taxon>Bacillati</taxon>
        <taxon>Actinomycetota</taxon>
        <taxon>Actinomycetes</taxon>
        <taxon>Mycobacteriales</taxon>
        <taxon>Mycobacteriaceae</taxon>
        <taxon>Mycolicibacterium</taxon>
    </lineage>
</organism>
<keyword evidence="1" id="KW-1133">Transmembrane helix</keyword>
<dbReference type="InterPro" id="IPR036291">
    <property type="entry name" value="NAD(P)-bd_dom_sf"/>
</dbReference>
<dbReference type="InterPro" id="IPR003148">
    <property type="entry name" value="RCK_N"/>
</dbReference>
<dbReference type="InterPro" id="IPR050721">
    <property type="entry name" value="Trk_Ktr_HKT_K-transport"/>
</dbReference>
<dbReference type="Gene3D" id="1.10.287.70">
    <property type="match status" value="1"/>
</dbReference>
<dbReference type="Gene3D" id="3.30.70.1450">
    <property type="entry name" value="Regulator of K+ conductance, C-terminal domain"/>
    <property type="match status" value="1"/>
</dbReference>
<sequence>MVEPIHLLNFRPRKVGSRTRKQVKVPSGIETTDAVFVVLRRMRAPFIFVIVTFSFNVAGMMLMPGPDVDGTPQHLTLFDSFYQMAITLTTVGYSEVPYAFSYPQRMWLTLSIFMLVIAWAYAIGALLSVFRATAFQDALSAQRFRRQIRRLKEPFWLILGYGQAGRMVSLALDEQRRRFVVVDIQQRRVDSVVIDALTADVAALEGDCQNPAVLGMAGLGRDNCLGVLALTDDDDANLAAVMTVALLRPDIRAITRCNNQSMQHRMEDFGPAAVINPHDRYGGYLALLLHRPIIYQLLIWLMDNDQHLLPDLRTGLIRGRWVVYGAGEFAKQVTSDLRASGLEVDQIAPTDDRPEIGDVVGFVAGTDNDMTNIALAEYARLASPDAFVSVRQQDSVHQPLLMALDVDSVFVPTDLVAREVLARIVHPNFWRFVEEVVQQDEPWGERTRDRLVERCGRSVPERDVITLSEAEAPAVVRWLAGHELTVGELLRSPDNRSQPLPLVTLLMVRGDELILTPDDDTTLRVGDQLLVAGKTDGLSALSEALFFPATIEYVATGRVVPSTWVWRVIAERLWARTGA</sequence>
<dbReference type="Gene3D" id="3.40.50.720">
    <property type="entry name" value="NAD(P)-binding Rossmann-like Domain"/>
    <property type="match status" value="2"/>
</dbReference>